<organism evidence="1 2">
    <name type="scientific">Serratia proteamaculans</name>
    <dbReference type="NCBI Taxonomy" id="28151"/>
    <lineage>
        <taxon>Bacteria</taxon>
        <taxon>Pseudomonadati</taxon>
        <taxon>Pseudomonadota</taxon>
        <taxon>Gammaproteobacteria</taxon>
        <taxon>Enterobacterales</taxon>
        <taxon>Yersiniaceae</taxon>
        <taxon>Serratia</taxon>
    </lineage>
</organism>
<gene>
    <name evidence="1" type="ORF">JEQ07_25155</name>
</gene>
<keyword evidence="2" id="KW-1185">Reference proteome</keyword>
<protein>
    <submittedName>
        <fullName evidence="1">Uncharacterized protein</fullName>
    </submittedName>
</protein>
<accession>A0ABS0TZ64</accession>
<dbReference type="EMBL" id="JAEHSL010000058">
    <property type="protein sequence ID" value="MBI6183660.1"/>
    <property type="molecule type" value="Genomic_DNA"/>
</dbReference>
<dbReference type="Proteomes" id="UP000639004">
    <property type="component" value="Unassembled WGS sequence"/>
</dbReference>
<comment type="caution">
    <text evidence="1">The sequence shown here is derived from an EMBL/GenBank/DDBJ whole genome shotgun (WGS) entry which is preliminary data.</text>
</comment>
<reference evidence="1 2" key="1">
    <citation type="submission" date="2020-12" db="EMBL/GenBank/DDBJ databases">
        <title>Enhanced detection system for hospital associated transmission using whole genome sequencing surveillance.</title>
        <authorList>
            <person name="Harrison L.H."/>
            <person name="Van Tyne D."/>
            <person name="Marsh J.W."/>
            <person name="Griffith M.P."/>
            <person name="Snyder D.J."/>
            <person name="Cooper V.S."/>
            <person name="Mustapha M."/>
        </authorList>
    </citation>
    <scope>NUCLEOTIDE SEQUENCE [LARGE SCALE GENOMIC DNA]</scope>
    <source>
        <strain evidence="1 2">SER00238</strain>
    </source>
</reference>
<evidence type="ECO:0000313" key="2">
    <source>
        <dbReference type="Proteomes" id="UP000639004"/>
    </source>
</evidence>
<proteinExistence type="predicted"/>
<sequence>MITTVYFDKPPSQNAWIDLTLAVTEVFWLLPAAVRPADIDQARDLFSDAVLDVAGLQFSQQPGHMQPVQQTLWVDSRQDFFGRLMLILI</sequence>
<evidence type="ECO:0000313" key="1">
    <source>
        <dbReference type="EMBL" id="MBI6183660.1"/>
    </source>
</evidence>
<name>A0ABS0TZ64_SERPR</name>
<dbReference type="RefSeq" id="WP_198642758.1">
    <property type="nucleotide sequence ID" value="NZ_JAEHSL010000058.1"/>
</dbReference>